<accession>A0A940WIL7</accession>
<comment type="caution">
    <text evidence="3">The sequence shown here is derived from an EMBL/GenBank/DDBJ whole genome shotgun (WGS) entry which is preliminary data.</text>
</comment>
<name>A0A940WIL7_9ACTN</name>
<dbReference type="AlphaFoldDB" id="A0A940WIL7"/>
<evidence type="ECO:0008006" key="5">
    <source>
        <dbReference type="Google" id="ProtNLM"/>
    </source>
</evidence>
<keyword evidence="2" id="KW-0732">Signal</keyword>
<feature type="chain" id="PRO_5039568386" description="Secreted protein" evidence="2">
    <location>
        <begin position="19"/>
        <end position="104"/>
    </location>
</feature>
<feature type="compositionally biased region" description="Polar residues" evidence="1">
    <location>
        <begin position="57"/>
        <end position="68"/>
    </location>
</feature>
<evidence type="ECO:0000313" key="4">
    <source>
        <dbReference type="Proteomes" id="UP000674234"/>
    </source>
</evidence>
<gene>
    <name evidence="3" type="ORF">JOL79_20460</name>
</gene>
<sequence length="104" mass="11118">MAWSLACVLLCAWTSCFAPEAADASTVPLRSSRHPRHTADDGPVNSHNGNGRGNNNYSAVNSPTNMSGTQQISVSISTLANTQAAFCRKRTRGCKIVQNMSGHR</sequence>
<dbReference type="RefSeq" id="WP_210157468.1">
    <property type="nucleotide sequence ID" value="NZ_JAFCNB010000011.1"/>
</dbReference>
<proteinExistence type="predicted"/>
<evidence type="ECO:0000313" key="3">
    <source>
        <dbReference type="EMBL" id="MBP2706186.1"/>
    </source>
</evidence>
<reference evidence="3" key="1">
    <citation type="submission" date="2021-02" db="EMBL/GenBank/DDBJ databases">
        <title>Draft genome sequence of Microbispora sp. RL4-1S isolated from rice leaves in Thailand.</title>
        <authorList>
            <person name="Muangham S."/>
            <person name="Duangmal K."/>
        </authorList>
    </citation>
    <scope>NUCLEOTIDE SEQUENCE</scope>
    <source>
        <strain evidence="3">RL4-1S</strain>
    </source>
</reference>
<evidence type="ECO:0000256" key="2">
    <source>
        <dbReference type="SAM" id="SignalP"/>
    </source>
</evidence>
<keyword evidence="4" id="KW-1185">Reference proteome</keyword>
<feature type="region of interest" description="Disordered" evidence="1">
    <location>
        <begin position="25"/>
        <end position="68"/>
    </location>
</feature>
<protein>
    <recommendedName>
        <fullName evidence="5">Secreted protein</fullName>
    </recommendedName>
</protein>
<dbReference type="EMBL" id="JAFCNB010000011">
    <property type="protein sequence ID" value="MBP2706186.1"/>
    <property type="molecule type" value="Genomic_DNA"/>
</dbReference>
<dbReference type="Proteomes" id="UP000674234">
    <property type="component" value="Unassembled WGS sequence"/>
</dbReference>
<organism evidence="3 4">
    <name type="scientific">Microbispora oryzae</name>
    <dbReference type="NCBI Taxonomy" id="2806554"/>
    <lineage>
        <taxon>Bacteria</taxon>
        <taxon>Bacillati</taxon>
        <taxon>Actinomycetota</taxon>
        <taxon>Actinomycetes</taxon>
        <taxon>Streptosporangiales</taxon>
        <taxon>Streptosporangiaceae</taxon>
        <taxon>Microbispora</taxon>
    </lineage>
</organism>
<evidence type="ECO:0000256" key="1">
    <source>
        <dbReference type="SAM" id="MobiDB-lite"/>
    </source>
</evidence>
<feature type="signal peptide" evidence="2">
    <location>
        <begin position="1"/>
        <end position="18"/>
    </location>
</feature>